<keyword evidence="3" id="KW-0238">DNA-binding</keyword>
<dbReference type="GO" id="GO:0008270">
    <property type="term" value="F:zinc ion binding"/>
    <property type="evidence" value="ECO:0007669"/>
    <property type="project" value="InterPro"/>
</dbReference>
<proteinExistence type="predicted"/>
<dbReference type="Proteomes" id="UP000054383">
    <property type="component" value="Unassembled WGS sequence"/>
</dbReference>
<keyword evidence="4" id="KW-0804">Transcription</keyword>
<dbReference type="InterPro" id="IPR036864">
    <property type="entry name" value="Zn2-C6_fun-type_DNA-bd_sf"/>
</dbReference>
<dbReference type="Gene3D" id="4.10.240.10">
    <property type="entry name" value="Zn(2)-C6 fungal-type DNA-binding domain"/>
    <property type="match status" value="1"/>
</dbReference>
<dbReference type="GO" id="GO:0005634">
    <property type="term" value="C:nucleus"/>
    <property type="evidence" value="ECO:0007669"/>
    <property type="project" value="UniProtKB-SubCell"/>
</dbReference>
<accession>A0A0U1M779</accession>
<dbReference type="SUPFAM" id="SSF57701">
    <property type="entry name" value="Zn2/Cys6 DNA-binding domain"/>
    <property type="match status" value="1"/>
</dbReference>
<keyword evidence="2" id="KW-0805">Transcription regulation</keyword>
<evidence type="ECO:0000256" key="6">
    <source>
        <dbReference type="SAM" id="MobiDB-lite"/>
    </source>
</evidence>
<keyword evidence="5" id="KW-0539">Nucleus</keyword>
<dbReference type="SMART" id="SM00066">
    <property type="entry name" value="GAL4"/>
    <property type="match status" value="1"/>
</dbReference>
<dbReference type="AlphaFoldDB" id="A0A0U1M779"/>
<evidence type="ECO:0000256" key="5">
    <source>
        <dbReference type="ARBA" id="ARBA00023242"/>
    </source>
</evidence>
<evidence type="ECO:0000256" key="2">
    <source>
        <dbReference type="ARBA" id="ARBA00023015"/>
    </source>
</evidence>
<feature type="region of interest" description="Disordered" evidence="6">
    <location>
        <begin position="527"/>
        <end position="549"/>
    </location>
</feature>
<dbReference type="CDD" id="cd00067">
    <property type="entry name" value="GAL4"/>
    <property type="match status" value="1"/>
</dbReference>
<dbReference type="PANTHER" id="PTHR31001">
    <property type="entry name" value="UNCHARACTERIZED TRANSCRIPTIONAL REGULATORY PROTEIN"/>
    <property type="match status" value="1"/>
</dbReference>
<gene>
    <name evidence="8" type="ORF">PISL3812_07876</name>
</gene>
<dbReference type="InterPro" id="IPR050613">
    <property type="entry name" value="Sec_Metabolite_Reg"/>
</dbReference>
<sequence length="573" mass="64219">MPANEGNAPKNFLACDTCYKRKVKCDRKTPCKNCISAKATCQWTRQIRVRRRKPNTADAVRTLEHRVQHLESLLQQSGRSERVARADRDDRMEADSDLEPTPNEDISRQDDSRNSMSSRKSNSLSRPLRLMDALAGVREAERIFSRFKPSYREQESEGLTSTDILNAMTRPSNDPTGLIPHFSVTKMGLALLSNPPIPNPEKVLYQIIMTFKAALALGEPAQTTTHAVTHHIKRIQACKFEAILTAFRKLGVAPPPSLSLLQAQCVKVAVLQFFGDVAAARNMMGSVSQTLEELGYSSTESDEAVTSCVRWCYQCDSSMGVFLRLPRVLPPFKGDRGLDVSKELLYHLQDRVLHLAAQQLNMTQRALEIEKLDREIKAHPDMQKEDTKLDFRLFATLTVLWHSHPDLSSQNHVQTQLTGCEADITLHWDILCSGVLPMLIVCVHTLRVNDGGGSNLFQLLKGYASVVSGLQAHYNRSNHLANQVHQLCNALVQICEAVQAPGNIATNHTPFRKNFLNFDSFFVTSRQEDDGEDDDDDDHDGDDHDDDQLDAMVAGILTMQPQIYNFQLSPDAN</sequence>
<dbReference type="InterPro" id="IPR001138">
    <property type="entry name" value="Zn2Cys6_DnaBD"/>
</dbReference>
<feature type="domain" description="Zn(2)-C6 fungal-type" evidence="7">
    <location>
        <begin position="14"/>
        <end position="43"/>
    </location>
</feature>
<evidence type="ECO:0000256" key="4">
    <source>
        <dbReference type="ARBA" id="ARBA00023163"/>
    </source>
</evidence>
<feature type="compositionally biased region" description="Acidic residues" evidence="6">
    <location>
        <begin position="529"/>
        <end position="549"/>
    </location>
</feature>
<comment type="subcellular location">
    <subcellularLocation>
        <location evidence="1">Nucleus</location>
    </subcellularLocation>
</comment>
<evidence type="ECO:0000256" key="3">
    <source>
        <dbReference type="ARBA" id="ARBA00023125"/>
    </source>
</evidence>
<reference evidence="8 9" key="1">
    <citation type="submission" date="2015-04" db="EMBL/GenBank/DDBJ databases">
        <authorList>
            <person name="Syromyatnikov M.Y."/>
            <person name="Popov V.N."/>
        </authorList>
    </citation>
    <scope>NUCLEOTIDE SEQUENCE [LARGE SCALE GENOMIC DNA]</scope>
    <source>
        <strain evidence="8">WF-38-12</strain>
    </source>
</reference>
<feature type="compositionally biased region" description="Basic and acidic residues" evidence="6">
    <location>
        <begin position="79"/>
        <end position="94"/>
    </location>
</feature>
<dbReference type="PROSITE" id="PS50048">
    <property type="entry name" value="ZN2_CY6_FUNGAL_2"/>
    <property type="match status" value="1"/>
</dbReference>
<protein>
    <submittedName>
        <fullName evidence="8">Putative transcriptional regulatory protein C530,08</fullName>
    </submittedName>
</protein>
<organism evidence="8 9">
    <name type="scientific">Talaromyces islandicus</name>
    <name type="common">Penicillium islandicum</name>
    <dbReference type="NCBI Taxonomy" id="28573"/>
    <lineage>
        <taxon>Eukaryota</taxon>
        <taxon>Fungi</taxon>
        <taxon>Dikarya</taxon>
        <taxon>Ascomycota</taxon>
        <taxon>Pezizomycotina</taxon>
        <taxon>Eurotiomycetes</taxon>
        <taxon>Eurotiomycetidae</taxon>
        <taxon>Eurotiales</taxon>
        <taxon>Trichocomaceae</taxon>
        <taxon>Talaromyces</taxon>
        <taxon>Talaromyces sect. Islandici</taxon>
    </lineage>
</organism>
<name>A0A0U1M779_TALIS</name>
<dbReference type="STRING" id="28573.A0A0U1M779"/>
<keyword evidence="9" id="KW-1185">Reference proteome</keyword>
<evidence type="ECO:0000313" key="8">
    <source>
        <dbReference type="EMBL" id="CRG90830.1"/>
    </source>
</evidence>
<dbReference type="OrthoDB" id="39175at2759"/>
<feature type="compositionally biased region" description="Low complexity" evidence="6">
    <location>
        <begin position="114"/>
        <end position="126"/>
    </location>
</feature>
<evidence type="ECO:0000313" key="9">
    <source>
        <dbReference type="Proteomes" id="UP000054383"/>
    </source>
</evidence>
<dbReference type="GO" id="GO:0000981">
    <property type="term" value="F:DNA-binding transcription factor activity, RNA polymerase II-specific"/>
    <property type="evidence" value="ECO:0007669"/>
    <property type="project" value="InterPro"/>
</dbReference>
<dbReference type="GO" id="GO:0003677">
    <property type="term" value="F:DNA binding"/>
    <property type="evidence" value="ECO:0007669"/>
    <property type="project" value="UniProtKB-KW"/>
</dbReference>
<dbReference type="EMBL" id="CVMT01000008">
    <property type="protein sequence ID" value="CRG90830.1"/>
    <property type="molecule type" value="Genomic_DNA"/>
</dbReference>
<evidence type="ECO:0000256" key="1">
    <source>
        <dbReference type="ARBA" id="ARBA00004123"/>
    </source>
</evidence>
<dbReference type="Pfam" id="PF00172">
    <property type="entry name" value="Zn_clus"/>
    <property type="match status" value="1"/>
</dbReference>
<feature type="region of interest" description="Disordered" evidence="6">
    <location>
        <begin position="71"/>
        <end position="126"/>
    </location>
</feature>
<evidence type="ECO:0000259" key="7">
    <source>
        <dbReference type="PROSITE" id="PS50048"/>
    </source>
</evidence>